<dbReference type="Pfam" id="PF12848">
    <property type="entry name" value="ABC_tran_Xtn"/>
    <property type="match status" value="1"/>
</dbReference>
<sequence>MKIGNTALLLAIAAHECSSFSLQSVQIKIPPSRVSRVATSNRITRTSTSLFSTVVEQPPAETDEVFGTIVGDTKGAALFLNKVAISRGAEPLLKDINWSVQPNERWGIVGINGAGKSTLLGAITGTVRMDSGKALVHSNVRVGYMRQTAVSGSAKTVYEEAKSEMTALEDARAVLDTATKIVEDGDYSEEALDSLANAQELFQNLGGYEQEQMVESVLKGLGFEPEDSDRLCSSFSGGWQMRIGLARLLLSKPSLLLLDEPSNHLDSAARDWLGKYIAKYDGSVVLVSHDVSLMDASVNNIVEITAGTLIEYKSCSYHRYLEEKEFRALSAQAEYQKNLEEAAALQRFIDKFSAGTKSKSAQSRVKALERMKKEGRLDAPPAAVVTTARIPYLKLPDPPKPHGENLLVMKDATIGYNPEEEPLLENISLTIPRGMKLLLRGPNGAGKSTLLKALRGNVPSMIQQGSRIENQQLKLGVFTQDLAQELDKDARAVDLVTDYARTGADGDITITDEDARRVMGALGLTGEKSLRQIKALSGGEKARVALSMFSLKASNLLMLDEPSNHLDVGCIQGLANALSGWGGQDGAVVVISHDREFCDQVGFTHVGTVTDGKLKLEQRSLQESDWEQYEIGAKLV</sequence>
<dbReference type="InterPro" id="IPR003439">
    <property type="entry name" value="ABC_transporter-like_ATP-bd"/>
</dbReference>
<dbReference type="PANTHER" id="PTHR19211">
    <property type="entry name" value="ATP-BINDING TRANSPORT PROTEIN-RELATED"/>
    <property type="match status" value="1"/>
</dbReference>
<proteinExistence type="predicted"/>
<keyword evidence="4" id="KW-0732">Signal</keyword>
<keyword evidence="3" id="KW-0067">ATP-binding</keyword>
<dbReference type="SUPFAM" id="SSF52540">
    <property type="entry name" value="P-loop containing nucleoside triphosphate hydrolases"/>
    <property type="match status" value="2"/>
</dbReference>
<evidence type="ECO:0000256" key="2">
    <source>
        <dbReference type="ARBA" id="ARBA00022741"/>
    </source>
</evidence>
<keyword evidence="1" id="KW-0677">Repeat</keyword>
<evidence type="ECO:0000313" key="6">
    <source>
        <dbReference type="EMBL" id="KAK1747784.1"/>
    </source>
</evidence>
<dbReference type="InterPro" id="IPR050611">
    <property type="entry name" value="ABCF"/>
</dbReference>
<dbReference type="InterPro" id="IPR032781">
    <property type="entry name" value="ABC_tran_Xtn"/>
</dbReference>
<evidence type="ECO:0000313" key="7">
    <source>
        <dbReference type="Proteomes" id="UP001224775"/>
    </source>
</evidence>
<dbReference type="GO" id="GO:0016887">
    <property type="term" value="F:ATP hydrolysis activity"/>
    <property type="evidence" value="ECO:0007669"/>
    <property type="project" value="InterPro"/>
</dbReference>
<keyword evidence="2" id="KW-0547">Nucleotide-binding</keyword>
<dbReference type="Proteomes" id="UP001224775">
    <property type="component" value="Unassembled WGS sequence"/>
</dbReference>
<dbReference type="InterPro" id="IPR017871">
    <property type="entry name" value="ABC_transporter-like_CS"/>
</dbReference>
<dbReference type="FunFam" id="3.40.50.300:FF:000011">
    <property type="entry name" value="Putative ABC transporter ATP-binding component"/>
    <property type="match status" value="1"/>
</dbReference>
<feature type="signal peptide" evidence="4">
    <location>
        <begin position="1"/>
        <end position="19"/>
    </location>
</feature>
<feature type="domain" description="ABC transporter" evidence="5">
    <location>
        <begin position="78"/>
        <end position="331"/>
    </location>
</feature>
<evidence type="ECO:0000256" key="4">
    <source>
        <dbReference type="SAM" id="SignalP"/>
    </source>
</evidence>
<dbReference type="PROSITE" id="PS50893">
    <property type="entry name" value="ABC_TRANSPORTER_2"/>
    <property type="match status" value="2"/>
</dbReference>
<feature type="domain" description="ABC transporter" evidence="5">
    <location>
        <begin position="409"/>
        <end position="636"/>
    </location>
</feature>
<dbReference type="AlphaFoldDB" id="A0AAD8YLN2"/>
<dbReference type="GO" id="GO:0005524">
    <property type="term" value="F:ATP binding"/>
    <property type="evidence" value="ECO:0007669"/>
    <property type="project" value="UniProtKB-KW"/>
</dbReference>
<accession>A0AAD8YLN2</accession>
<dbReference type="PANTHER" id="PTHR19211:SF133">
    <property type="entry name" value="ABC TRANSPORTER FAMILY PROTEIN"/>
    <property type="match status" value="1"/>
</dbReference>
<evidence type="ECO:0000259" key="5">
    <source>
        <dbReference type="PROSITE" id="PS50893"/>
    </source>
</evidence>
<gene>
    <name evidence="6" type="ORF">QTG54_001747</name>
</gene>
<dbReference type="InterPro" id="IPR027417">
    <property type="entry name" value="P-loop_NTPase"/>
</dbReference>
<evidence type="ECO:0000256" key="1">
    <source>
        <dbReference type="ARBA" id="ARBA00022737"/>
    </source>
</evidence>
<dbReference type="EMBL" id="JATAAI010000002">
    <property type="protein sequence ID" value="KAK1747784.1"/>
    <property type="molecule type" value="Genomic_DNA"/>
</dbReference>
<dbReference type="InterPro" id="IPR003593">
    <property type="entry name" value="AAA+_ATPase"/>
</dbReference>
<name>A0AAD8YLN2_9STRA</name>
<feature type="chain" id="PRO_5042225374" evidence="4">
    <location>
        <begin position="20"/>
        <end position="636"/>
    </location>
</feature>
<evidence type="ECO:0000256" key="3">
    <source>
        <dbReference type="ARBA" id="ARBA00022840"/>
    </source>
</evidence>
<comment type="caution">
    <text evidence="6">The sequence shown here is derived from an EMBL/GenBank/DDBJ whole genome shotgun (WGS) entry which is preliminary data.</text>
</comment>
<dbReference type="Pfam" id="PF00005">
    <property type="entry name" value="ABC_tran"/>
    <property type="match status" value="2"/>
</dbReference>
<dbReference type="PROSITE" id="PS00211">
    <property type="entry name" value="ABC_TRANSPORTER_1"/>
    <property type="match status" value="2"/>
</dbReference>
<organism evidence="6 7">
    <name type="scientific">Skeletonema marinoi</name>
    <dbReference type="NCBI Taxonomy" id="267567"/>
    <lineage>
        <taxon>Eukaryota</taxon>
        <taxon>Sar</taxon>
        <taxon>Stramenopiles</taxon>
        <taxon>Ochrophyta</taxon>
        <taxon>Bacillariophyta</taxon>
        <taxon>Coscinodiscophyceae</taxon>
        <taxon>Thalassiosirophycidae</taxon>
        <taxon>Thalassiosirales</taxon>
        <taxon>Skeletonemataceae</taxon>
        <taxon>Skeletonema</taxon>
        <taxon>Skeletonema marinoi-dohrnii complex</taxon>
    </lineage>
</organism>
<dbReference type="CDD" id="cd03221">
    <property type="entry name" value="ABCF_EF-3"/>
    <property type="match status" value="1"/>
</dbReference>
<keyword evidence="7" id="KW-1185">Reference proteome</keyword>
<reference evidence="6" key="1">
    <citation type="submission" date="2023-06" db="EMBL/GenBank/DDBJ databases">
        <title>Survivors Of The Sea: Transcriptome response of Skeletonema marinoi to long-term dormancy.</title>
        <authorList>
            <person name="Pinder M.I.M."/>
            <person name="Kourtchenko O."/>
            <person name="Robertson E.K."/>
            <person name="Larsson T."/>
            <person name="Maumus F."/>
            <person name="Osuna-Cruz C.M."/>
            <person name="Vancaester E."/>
            <person name="Stenow R."/>
            <person name="Vandepoele K."/>
            <person name="Ploug H."/>
            <person name="Bruchert V."/>
            <person name="Godhe A."/>
            <person name="Topel M."/>
        </authorList>
    </citation>
    <scope>NUCLEOTIDE SEQUENCE</scope>
    <source>
        <strain evidence="6">R05AC</strain>
    </source>
</reference>
<dbReference type="SMART" id="SM00382">
    <property type="entry name" value="AAA"/>
    <property type="match status" value="2"/>
</dbReference>
<dbReference type="Gene3D" id="3.40.50.300">
    <property type="entry name" value="P-loop containing nucleotide triphosphate hydrolases"/>
    <property type="match status" value="2"/>
</dbReference>
<protein>
    <submittedName>
        <fullName evidence="6">ABC transporter</fullName>
    </submittedName>
</protein>